<dbReference type="GO" id="GO:0006400">
    <property type="term" value="P:tRNA modification"/>
    <property type="evidence" value="ECO:0007669"/>
    <property type="project" value="TreeGrafter"/>
</dbReference>
<dbReference type="GO" id="GO:0005739">
    <property type="term" value="C:mitochondrion"/>
    <property type="evidence" value="ECO:0007669"/>
    <property type="project" value="TreeGrafter"/>
</dbReference>
<keyword evidence="3" id="KW-0203">Cytokinin biosynthesis</keyword>
<dbReference type="InterPro" id="IPR027417">
    <property type="entry name" value="P-loop_NTPase"/>
</dbReference>
<evidence type="ECO:0000256" key="4">
    <source>
        <dbReference type="ARBA" id="ARBA00022741"/>
    </source>
</evidence>
<dbReference type="Proteomes" id="UP000813462">
    <property type="component" value="Unassembled WGS sequence"/>
</dbReference>
<keyword evidence="5" id="KW-0067">ATP-binding</keyword>
<dbReference type="GO" id="GO:0005524">
    <property type="term" value="F:ATP binding"/>
    <property type="evidence" value="ECO:0007669"/>
    <property type="project" value="UniProtKB-KW"/>
</dbReference>
<comment type="caution">
    <text evidence="6">The sequence shown here is derived from an EMBL/GenBank/DDBJ whole genome shotgun (WGS) entry which is preliminary data.</text>
</comment>
<dbReference type="PANTHER" id="PTHR11088:SF74">
    <property type="entry name" value="ADENYLATE ISOPENTENYLTRANSFERASE 5, CHLOROPLASTIC"/>
    <property type="match status" value="1"/>
</dbReference>
<accession>A0A978USM8</accession>
<dbReference type="Gene3D" id="3.40.50.300">
    <property type="entry name" value="P-loop containing nucleotide triphosphate hydrolases"/>
    <property type="match status" value="1"/>
</dbReference>
<dbReference type="AlphaFoldDB" id="A0A978USM8"/>
<evidence type="ECO:0000256" key="3">
    <source>
        <dbReference type="ARBA" id="ARBA00022712"/>
    </source>
</evidence>
<evidence type="ECO:0000256" key="5">
    <source>
        <dbReference type="ARBA" id="ARBA00022840"/>
    </source>
</evidence>
<dbReference type="PANTHER" id="PTHR11088">
    <property type="entry name" value="TRNA DIMETHYLALLYLTRANSFERASE"/>
    <property type="match status" value="1"/>
</dbReference>
<dbReference type="GO" id="GO:0009691">
    <property type="term" value="P:cytokinin biosynthetic process"/>
    <property type="evidence" value="ECO:0007669"/>
    <property type="project" value="UniProtKB-KW"/>
</dbReference>
<evidence type="ECO:0000313" key="6">
    <source>
        <dbReference type="EMBL" id="KAH7517878.1"/>
    </source>
</evidence>
<evidence type="ECO:0000256" key="1">
    <source>
        <dbReference type="ARBA" id="ARBA00005842"/>
    </source>
</evidence>
<gene>
    <name evidence="6" type="ORF">FEM48_Zijuj09G0110700</name>
</gene>
<dbReference type="Pfam" id="PF01715">
    <property type="entry name" value="IPPT"/>
    <property type="match status" value="1"/>
</dbReference>
<sequence>MMKNSNGVHYNPNNKKVLFILGAMAIGKSKLFIDFTSHSRAEIVNSDKIQMCLYNIVQVHRERVDQMVEDGLVEEISDIFELKSNYSQGICCAIGVLELEKFFLVKKELNEDVGCDYN</sequence>
<comment type="similarity">
    <text evidence="1">Belongs to the IPP transferase family.</text>
</comment>
<dbReference type="GO" id="GO:0052381">
    <property type="term" value="F:tRNA dimethylallyltransferase activity"/>
    <property type="evidence" value="ECO:0007669"/>
    <property type="project" value="TreeGrafter"/>
</dbReference>
<proteinExistence type="inferred from homology"/>
<keyword evidence="2" id="KW-0808">Transferase</keyword>
<evidence type="ECO:0000313" key="7">
    <source>
        <dbReference type="Proteomes" id="UP000813462"/>
    </source>
</evidence>
<keyword evidence="4" id="KW-0547">Nucleotide-binding</keyword>
<evidence type="ECO:0000256" key="2">
    <source>
        <dbReference type="ARBA" id="ARBA00022679"/>
    </source>
</evidence>
<organism evidence="6 7">
    <name type="scientific">Ziziphus jujuba var. spinosa</name>
    <dbReference type="NCBI Taxonomy" id="714518"/>
    <lineage>
        <taxon>Eukaryota</taxon>
        <taxon>Viridiplantae</taxon>
        <taxon>Streptophyta</taxon>
        <taxon>Embryophyta</taxon>
        <taxon>Tracheophyta</taxon>
        <taxon>Spermatophyta</taxon>
        <taxon>Magnoliopsida</taxon>
        <taxon>eudicotyledons</taxon>
        <taxon>Gunneridae</taxon>
        <taxon>Pentapetalae</taxon>
        <taxon>rosids</taxon>
        <taxon>fabids</taxon>
        <taxon>Rosales</taxon>
        <taxon>Rhamnaceae</taxon>
        <taxon>Paliureae</taxon>
        <taxon>Ziziphus</taxon>
    </lineage>
</organism>
<protein>
    <submittedName>
        <fullName evidence="6">Uncharacterized protein</fullName>
    </submittedName>
</protein>
<reference evidence="6" key="1">
    <citation type="journal article" date="2021" name="Front. Plant Sci.">
        <title>Chromosome-Scale Genome Assembly for Chinese Sour Jujube and Insights Into Its Genome Evolution and Domestication Signature.</title>
        <authorList>
            <person name="Shen L.-Y."/>
            <person name="Luo H."/>
            <person name="Wang X.-L."/>
            <person name="Wang X.-M."/>
            <person name="Qiu X.-J."/>
            <person name="Liu H."/>
            <person name="Zhou S.-S."/>
            <person name="Jia K.-H."/>
            <person name="Nie S."/>
            <person name="Bao Y.-T."/>
            <person name="Zhang R.-G."/>
            <person name="Yun Q.-Z."/>
            <person name="Chai Y.-H."/>
            <person name="Lu J.-Y."/>
            <person name="Li Y."/>
            <person name="Zhao S.-W."/>
            <person name="Mao J.-F."/>
            <person name="Jia S.-G."/>
            <person name="Mao Y.-M."/>
        </authorList>
    </citation>
    <scope>NUCLEOTIDE SEQUENCE</scope>
    <source>
        <strain evidence="6">AT0</strain>
        <tissue evidence="6">Leaf</tissue>
    </source>
</reference>
<dbReference type="InterPro" id="IPR039657">
    <property type="entry name" value="Dimethylallyltransferase"/>
</dbReference>
<name>A0A978USM8_ZIZJJ</name>
<dbReference type="Gene3D" id="1.10.287.890">
    <property type="entry name" value="Crystal structure of tRNA isopentenylpyrophosphate transferase (bh2366) domain"/>
    <property type="match status" value="1"/>
</dbReference>
<dbReference type="EMBL" id="JAEACU010000009">
    <property type="protein sequence ID" value="KAH7517878.1"/>
    <property type="molecule type" value="Genomic_DNA"/>
</dbReference>